<keyword evidence="9" id="KW-0472">Membrane</keyword>
<accession>A0A3S5HJV9</accession>
<evidence type="ECO:0000256" key="4">
    <source>
        <dbReference type="ARBA" id="ARBA00022496"/>
    </source>
</evidence>
<keyword evidence="3" id="KW-1003">Cell membrane</keyword>
<dbReference type="RefSeq" id="WP_125163661.1">
    <property type="nucleotide sequence ID" value="NZ_CP034234.1"/>
</dbReference>
<dbReference type="FunFam" id="3.40.50.300:FF:000134">
    <property type="entry name" value="Iron-enterobactin ABC transporter ATP-binding protein"/>
    <property type="match status" value="1"/>
</dbReference>
<feature type="domain" description="ABC transporter" evidence="10">
    <location>
        <begin position="2"/>
        <end position="236"/>
    </location>
</feature>
<dbReference type="Proteomes" id="UP000278804">
    <property type="component" value="Chromosome"/>
</dbReference>
<evidence type="ECO:0000313" key="12">
    <source>
        <dbReference type="Proteomes" id="UP000278804"/>
    </source>
</evidence>
<keyword evidence="4" id="KW-0410">Iron transport</keyword>
<evidence type="ECO:0000256" key="9">
    <source>
        <dbReference type="ARBA" id="ARBA00023136"/>
    </source>
</evidence>
<evidence type="ECO:0000256" key="5">
    <source>
        <dbReference type="ARBA" id="ARBA00022741"/>
    </source>
</evidence>
<dbReference type="EMBL" id="CP034234">
    <property type="protein sequence ID" value="AZK43435.1"/>
    <property type="molecule type" value="Genomic_DNA"/>
</dbReference>
<keyword evidence="12" id="KW-1185">Reference proteome</keyword>
<evidence type="ECO:0000256" key="3">
    <source>
        <dbReference type="ARBA" id="ARBA00022475"/>
    </source>
</evidence>
<evidence type="ECO:0000256" key="7">
    <source>
        <dbReference type="ARBA" id="ARBA00023004"/>
    </source>
</evidence>
<evidence type="ECO:0000259" key="10">
    <source>
        <dbReference type="PROSITE" id="PS50893"/>
    </source>
</evidence>
<comment type="subcellular location">
    <subcellularLocation>
        <location evidence="1">Cell membrane</location>
        <topology evidence="1">Peripheral membrane protein</topology>
    </subcellularLocation>
</comment>
<evidence type="ECO:0000256" key="2">
    <source>
        <dbReference type="ARBA" id="ARBA00022448"/>
    </source>
</evidence>
<dbReference type="GO" id="GO:0005524">
    <property type="term" value="F:ATP binding"/>
    <property type="evidence" value="ECO:0007669"/>
    <property type="project" value="UniProtKB-KW"/>
</dbReference>
<dbReference type="InterPro" id="IPR027417">
    <property type="entry name" value="P-loop_NTPase"/>
</dbReference>
<dbReference type="InterPro" id="IPR003439">
    <property type="entry name" value="ABC_transporter-like_ATP-bd"/>
</dbReference>
<evidence type="ECO:0000313" key="11">
    <source>
        <dbReference type="EMBL" id="AZK43435.1"/>
    </source>
</evidence>
<keyword evidence="8" id="KW-0406">Ion transport</keyword>
<dbReference type="GO" id="GO:0005886">
    <property type="term" value="C:plasma membrane"/>
    <property type="evidence" value="ECO:0007669"/>
    <property type="project" value="UniProtKB-SubCell"/>
</dbReference>
<evidence type="ECO:0000256" key="6">
    <source>
        <dbReference type="ARBA" id="ARBA00022840"/>
    </source>
</evidence>
<keyword evidence="6 11" id="KW-0067">ATP-binding</keyword>
<protein>
    <submittedName>
        <fullName evidence="11">ATP-binding cassette domain-containing protein</fullName>
    </submittedName>
</protein>
<dbReference type="PANTHER" id="PTHR42771">
    <property type="entry name" value="IRON(3+)-HYDROXAMATE IMPORT ATP-BINDING PROTEIN FHUC"/>
    <property type="match status" value="1"/>
</dbReference>
<dbReference type="InterPro" id="IPR003593">
    <property type="entry name" value="AAA+_ATPase"/>
</dbReference>
<dbReference type="InterPro" id="IPR051535">
    <property type="entry name" value="Siderophore_ABC-ATPase"/>
</dbReference>
<dbReference type="PROSITE" id="PS50893">
    <property type="entry name" value="ABC_TRANSPORTER_2"/>
    <property type="match status" value="1"/>
</dbReference>
<dbReference type="PANTHER" id="PTHR42771:SF3">
    <property type="entry name" value="PETROBACTIN IMPORT ATP-BINDING PROTEIN YCLP"/>
    <property type="match status" value="1"/>
</dbReference>
<dbReference type="SMART" id="SM00382">
    <property type="entry name" value="AAA"/>
    <property type="match status" value="1"/>
</dbReference>
<organism evidence="11 12">
    <name type="scientific">Erysipelothrix piscisicarius</name>
    <dbReference type="NCBI Taxonomy" id="2485784"/>
    <lineage>
        <taxon>Bacteria</taxon>
        <taxon>Bacillati</taxon>
        <taxon>Bacillota</taxon>
        <taxon>Erysipelotrichia</taxon>
        <taxon>Erysipelotrichales</taxon>
        <taxon>Erysipelotrichaceae</taxon>
        <taxon>Erysipelothrix</taxon>
    </lineage>
</organism>
<evidence type="ECO:0000256" key="1">
    <source>
        <dbReference type="ARBA" id="ARBA00004202"/>
    </source>
</evidence>
<dbReference type="KEGG" id="eri:EEI45_00145"/>
<dbReference type="SUPFAM" id="SSF52540">
    <property type="entry name" value="P-loop containing nucleoside triphosphate hydrolases"/>
    <property type="match status" value="1"/>
</dbReference>
<gene>
    <name evidence="11" type="ORF">EEI45_00145</name>
</gene>
<name>A0A3S5HJV9_9FIRM</name>
<evidence type="ECO:0000256" key="8">
    <source>
        <dbReference type="ARBA" id="ARBA00023065"/>
    </source>
</evidence>
<dbReference type="CDD" id="cd03214">
    <property type="entry name" value="ABC_Iron-Siderophores_B12_Hemin"/>
    <property type="match status" value="1"/>
</dbReference>
<dbReference type="Gene3D" id="3.40.50.300">
    <property type="entry name" value="P-loop containing nucleotide triphosphate hydrolases"/>
    <property type="match status" value="1"/>
</dbReference>
<dbReference type="Pfam" id="PF00005">
    <property type="entry name" value="ABC_tran"/>
    <property type="match status" value="1"/>
</dbReference>
<proteinExistence type="predicted"/>
<sequence length="257" mass="29501">MIKTERLTKTYGSLDALENCAITIQKGTMTAILGENGSGKSTLLNLIGRLSHPSSGKTYLHDNDIQTFKAIDFAKHVSILKQRNHHNLNLSVYDLVSYGRYPHNPRQLTEEDHQIVRTCLQVIECWDFKDQSIQTLSGGQLQRVYIAMVLAQDTEVILLDEPLNNWDLKHAHEFMQCMNHFVTHRNKTIVMIMHDVNMVYRYCDTVVCLKDGECIAHGAVDSTLTQPILKQLYDLDFTIFTHNTIKQCCVETRNYEL</sequence>
<reference evidence="11 12" key="1">
    <citation type="journal article" date="2020" name="Int. J. Syst. Evol. Microbiol.">
        <title>Description of Erysipelothrix piscisicarius sp. nov., an emergent fish pathogen, and assessment of virulence using a tiger barb (Puntigrus tetrazona) infection model.</title>
        <authorList>
            <person name="Pomaranski E.K."/>
            <person name="Griffin M.J."/>
            <person name="Camus A.C."/>
            <person name="Armwood A.R."/>
            <person name="Shelley J."/>
            <person name="Waldbieser G.C."/>
            <person name="LaFrentz B.R."/>
            <person name="Garcia J.C."/>
            <person name="Yanong R."/>
            <person name="Soto E."/>
        </authorList>
    </citation>
    <scope>NUCLEOTIDE SEQUENCE [LARGE SCALE GENOMIC DNA]</scope>
    <source>
        <strain evidence="11 12">15TAL0474</strain>
    </source>
</reference>
<dbReference type="AlphaFoldDB" id="A0A3S5HJV9"/>
<keyword evidence="2" id="KW-0813">Transport</keyword>
<dbReference type="GO" id="GO:0006826">
    <property type="term" value="P:iron ion transport"/>
    <property type="evidence" value="ECO:0007669"/>
    <property type="project" value="UniProtKB-KW"/>
</dbReference>
<keyword evidence="5" id="KW-0547">Nucleotide-binding</keyword>
<keyword evidence="7" id="KW-0408">Iron</keyword>
<dbReference type="GO" id="GO:0016887">
    <property type="term" value="F:ATP hydrolysis activity"/>
    <property type="evidence" value="ECO:0007669"/>
    <property type="project" value="InterPro"/>
</dbReference>